<feature type="non-terminal residue" evidence="1">
    <location>
        <position position="1"/>
    </location>
</feature>
<feature type="non-terminal residue" evidence="1">
    <location>
        <position position="86"/>
    </location>
</feature>
<keyword evidence="2" id="KW-1185">Reference proteome</keyword>
<gene>
    <name evidence="1" type="ORF">M422DRAFT_31176</name>
</gene>
<sequence length="86" mass="9722">EYKRNECLDYQITVKRWGYGRYEDAEERMGISPARKTIALSGVPTAGVDGRSDVISPLLLRRLDRPTYPTTATQSKFTIPMLTTPT</sequence>
<name>A0A0C9UIL4_SPHS4</name>
<accession>A0A0C9UIL4</accession>
<dbReference type="HOGENOM" id="CLU_2504088_0_0_1"/>
<organism evidence="1 2">
    <name type="scientific">Sphaerobolus stellatus (strain SS14)</name>
    <dbReference type="NCBI Taxonomy" id="990650"/>
    <lineage>
        <taxon>Eukaryota</taxon>
        <taxon>Fungi</taxon>
        <taxon>Dikarya</taxon>
        <taxon>Basidiomycota</taxon>
        <taxon>Agaricomycotina</taxon>
        <taxon>Agaricomycetes</taxon>
        <taxon>Phallomycetidae</taxon>
        <taxon>Geastrales</taxon>
        <taxon>Sphaerobolaceae</taxon>
        <taxon>Sphaerobolus</taxon>
    </lineage>
</organism>
<evidence type="ECO:0000313" key="1">
    <source>
        <dbReference type="EMBL" id="KIJ42873.1"/>
    </source>
</evidence>
<reference evidence="1 2" key="1">
    <citation type="submission" date="2014-06" db="EMBL/GenBank/DDBJ databases">
        <title>Evolutionary Origins and Diversification of the Mycorrhizal Mutualists.</title>
        <authorList>
            <consortium name="DOE Joint Genome Institute"/>
            <consortium name="Mycorrhizal Genomics Consortium"/>
            <person name="Kohler A."/>
            <person name="Kuo A."/>
            <person name="Nagy L.G."/>
            <person name="Floudas D."/>
            <person name="Copeland A."/>
            <person name="Barry K.W."/>
            <person name="Cichocki N."/>
            <person name="Veneault-Fourrey C."/>
            <person name="LaButti K."/>
            <person name="Lindquist E.A."/>
            <person name="Lipzen A."/>
            <person name="Lundell T."/>
            <person name="Morin E."/>
            <person name="Murat C."/>
            <person name="Riley R."/>
            <person name="Ohm R."/>
            <person name="Sun H."/>
            <person name="Tunlid A."/>
            <person name="Henrissat B."/>
            <person name="Grigoriev I.V."/>
            <person name="Hibbett D.S."/>
            <person name="Martin F."/>
        </authorList>
    </citation>
    <scope>NUCLEOTIDE SEQUENCE [LARGE SCALE GENOMIC DNA]</scope>
    <source>
        <strain evidence="1 2">SS14</strain>
    </source>
</reference>
<dbReference type="Proteomes" id="UP000054279">
    <property type="component" value="Unassembled WGS sequence"/>
</dbReference>
<evidence type="ECO:0000313" key="2">
    <source>
        <dbReference type="Proteomes" id="UP000054279"/>
    </source>
</evidence>
<protein>
    <submittedName>
        <fullName evidence="1">Uncharacterized protein</fullName>
    </submittedName>
</protein>
<dbReference type="EMBL" id="KN837127">
    <property type="protein sequence ID" value="KIJ42873.1"/>
    <property type="molecule type" value="Genomic_DNA"/>
</dbReference>
<dbReference type="AlphaFoldDB" id="A0A0C9UIL4"/>
<proteinExistence type="predicted"/>